<dbReference type="InterPro" id="IPR025574">
    <property type="entry name" value="Nucleoporin_FG_rpt"/>
</dbReference>
<evidence type="ECO:0000256" key="1">
    <source>
        <dbReference type="ARBA" id="ARBA00008926"/>
    </source>
</evidence>
<accession>A0ABD3PPX2</accession>
<dbReference type="InterPro" id="IPR037665">
    <property type="entry name" value="Nucleoporin_S59-like"/>
</dbReference>
<name>A0ABD3PPX2_9STRA</name>
<dbReference type="PANTHER" id="PTHR23198">
    <property type="entry name" value="NUCLEOPORIN"/>
    <property type="match status" value="1"/>
</dbReference>
<keyword evidence="4" id="KW-1185">Reference proteome</keyword>
<sequence>MAFSFGTSTPAPAFGAPAAAPAGGLFGAPAPAPSGGLFGAAPAPAAGGLFGSAPAPSGGLFGSAPAPSGGLFGSTPAPTSAGGLFGSTTPAPAGGLFGSAPAPSGGLFGSTTPAPAFGAQPQQQQYVAPLSGSTPYSQLPPNLKNAIDDIYRQMMSHRRTLATVKTMAPSLLEDSTQTEQASQPTGADAAAGSPSKRSKNSNFAQQLTELHRDIEQIAKDYQENINNSNALKSSAGEVVAMAKLHGLWPIETIATRRQVILSSLRQRVEGASASASNDQSNLTSMPEMDVLALQHIMDMRAASVDRKEQIPSPYYWEVLRDLEKRANTVSSTMEGISHRLIHAEEAERNGSSSVECNPSMILCDNTTSFPAKCAKLARIQNDQFLSIAHGASRIHEEVEILKARHRRLVEQRGTYYDDPFFKADVEEMRKEREIQQRIIEERLLANKDTAPVAPGPVAAAPAAGGGLFGNVPAPASGGLFGSAPAPSGGLFGSSTTATAPSTGGLFGTPAAAPTPSGGGLFGSTPVHLLLFLIQSLAPAPAGGGLFGTPAPAPNTGGLFGSTTPAPAPTGGGLFGAPAPAAPAPATGGLFGAAPAAPAPAGGLFSAAPTTPASTLAPRKKPGSRSGGRRR</sequence>
<proteinExistence type="inferred from homology"/>
<feature type="compositionally biased region" description="Low complexity" evidence="2">
    <location>
        <begin position="600"/>
        <end position="616"/>
    </location>
</feature>
<gene>
    <name evidence="3" type="ORF">ACHAWO_001313</name>
</gene>
<dbReference type="AlphaFoldDB" id="A0ABD3PPX2"/>
<feature type="region of interest" description="Disordered" evidence="2">
    <location>
        <begin position="600"/>
        <end position="630"/>
    </location>
</feature>
<feature type="compositionally biased region" description="Basic residues" evidence="2">
    <location>
        <begin position="617"/>
        <end position="630"/>
    </location>
</feature>
<evidence type="ECO:0000256" key="2">
    <source>
        <dbReference type="SAM" id="MobiDB-lite"/>
    </source>
</evidence>
<comment type="similarity">
    <text evidence="1">Belongs to the nucleoporin GLFG family.</text>
</comment>
<reference evidence="3 4" key="1">
    <citation type="submission" date="2024-10" db="EMBL/GenBank/DDBJ databases">
        <title>Updated reference genomes for cyclostephanoid diatoms.</title>
        <authorList>
            <person name="Roberts W.R."/>
            <person name="Alverson A.J."/>
        </authorList>
    </citation>
    <scope>NUCLEOTIDE SEQUENCE [LARGE SCALE GENOMIC DNA]</scope>
    <source>
        <strain evidence="3 4">AJA010-31</strain>
    </source>
</reference>
<evidence type="ECO:0008006" key="5">
    <source>
        <dbReference type="Google" id="ProtNLM"/>
    </source>
</evidence>
<feature type="region of interest" description="Disordered" evidence="2">
    <location>
        <begin position="173"/>
        <end position="203"/>
    </location>
</feature>
<organism evidence="3 4">
    <name type="scientific">Cyclotella atomus</name>
    <dbReference type="NCBI Taxonomy" id="382360"/>
    <lineage>
        <taxon>Eukaryota</taxon>
        <taxon>Sar</taxon>
        <taxon>Stramenopiles</taxon>
        <taxon>Ochrophyta</taxon>
        <taxon>Bacillariophyta</taxon>
        <taxon>Coscinodiscophyceae</taxon>
        <taxon>Thalassiosirophycidae</taxon>
        <taxon>Stephanodiscales</taxon>
        <taxon>Stephanodiscaceae</taxon>
        <taxon>Cyclotella</taxon>
    </lineage>
</organism>
<dbReference type="PANTHER" id="PTHR23198:SF6">
    <property type="entry name" value="NUCLEAR PORE COMPLEX PROTEIN NUP98-NUP96"/>
    <property type="match status" value="1"/>
</dbReference>
<evidence type="ECO:0000313" key="4">
    <source>
        <dbReference type="Proteomes" id="UP001530400"/>
    </source>
</evidence>
<dbReference type="GO" id="GO:0005643">
    <property type="term" value="C:nuclear pore"/>
    <property type="evidence" value="ECO:0007669"/>
    <property type="project" value="UniProtKB-ARBA"/>
</dbReference>
<dbReference type="Proteomes" id="UP001530400">
    <property type="component" value="Unassembled WGS sequence"/>
</dbReference>
<dbReference type="Gene3D" id="6.10.140.1350">
    <property type="match status" value="1"/>
</dbReference>
<evidence type="ECO:0000313" key="3">
    <source>
        <dbReference type="EMBL" id="KAL3790238.1"/>
    </source>
</evidence>
<feature type="compositionally biased region" description="Polar residues" evidence="2">
    <location>
        <begin position="173"/>
        <end position="185"/>
    </location>
</feature>
<dbReference type="Pfam" id="PF13634">
    <property type="entry name" value="Nucleoporin_FG"/>
    <property type="match status" value="3"/>
</dbReference>
<protein>
    <recommendedName>
        <fullName evidence="5">Nucleoporin Nup54 alpha-helical domain-containing protein</fullName>
    </recommendedName>
</protein>
<comment type="caution">
    <text evidence="3">The sequence shown here is derived from an EMBL/GenBank/DDBJ whole genome shotgun (WGS) entry which is preliminary data.</text>
</comment>
<feature type="region of interest" description="Disordered" evidence="2">
    <location>
        <begin position="95"/>
        <end position="121"/>
    </location>
</feature>
<dbReference type="EMBL" id="JALLPJ020000506">
    <property type="protein sequence ID" value="KAL3790238.1"/>
    <property type="molecule type" value="Genomic_DNA"/>
</dbReference>